<dbReference type="AlphaFoldDB" id="F7SX01"/>
<evidence type="ECO:0000259" key="1">
    <source>
        <dbReference type="PROSITE" id="PS51208"/>
    </source>
</evidence>
<dbReference type="PANTHER" id="PTHR37494:SF1">
    <property type="entry name" value="STAPHYLOCOCCUS AUREUS SURFACE PROTEIN A"/>
    <property type="match status" value="1"/>
</dbReference>
<gene>
    <name evidence="2" type="ORF">AXXA_06283</name>
</gene>
<dbReference type="Pfam" id="PF17963">
    <property type="entry name" value="Big_9"/>
    <property type="match status" value="4"/>
</dbReference>
<feature type="domain" description="Autotransporter" evidence="1">
    <location>
        <begin position="696"/>
        <end position="972"/>
    </location>
</feature>
<dbReference type="Gene3D" id="2.60.40.3440">
    <property type="match status" value="3"/>
</dbReference>
<sequence length="972" mass="99026">MPLTVGGGAPTSITILQDVQHGALAITGTSVTYTPTPGYSGADYFTYRASNSAGHSDARVDIDVRPPQLALSPAAGSLTGATVGTPYALTLTAANGTAPYSFAFVGPSPPWLQLAGTGQLTGTPSAAGTPSFTVRATDRYGATGDATYSLRVAGLAPIASPVNVSVDANVASVIPPNLTGGAATTLYIVGQPAHGTLSVDGLQFRYTPSAGYSGPDTFLYAADNADGRSQDATVTISVRAPAFTFTPATGDLAAAVAGQAYAGATIQASGGGAPYRYTVGTGALPAGLNLDRDTGVISGTPTSATSASFTVVATDRHGATDSVSYRIVVGSPAPTAGDVTATIPANSPGTPITLQLGGGSATAIVIVTPPSHGNAVVSGTAVQYTPQPGYSGADLFTYLARNASGDSPTATVRLTIAPPALSFTPAAGALPAATTGSPYAQTLTASGGTAPYRYAVTGALPPGIALTGNILTGTPTEAGDWRFAVSATDALGASTTAVYTLSTGGAAPIASDHAVQLLAGTRVTIDLATLASGGPFTAATIVAAPPADAGTAQISTPWKLVYTAAPNASGPVVLRYTVSNAWKTSAPATLTFNVLARPDPSKDAEVIGLVTAQVRSAERFATTQIGNFGSRLENLHDESSRHAQPLGLRFAQAGNATRPGQPIPSGFDAVFPAAATFGAPPAAPLAAADGRADRATPRGPLAFWTGGYVNFGSGRASSTRIEHTLVGVSLGADYRISPDLVAGMGVGYGREISDIGSNGTRSTGTALSAAFYGSYHPAPYFVDALLGITRLDFDSRRHVTGTDEQARGNRDGSQLFGSLAVGYEYRQDAVLISPYGRLQGAWTRLNGYTESGASVYSLQFSQQRTSLFSSVFGLRGEHSSAMRWGTLSMRGRVEFSHDLSGDSSARMGYADLGGQPYQLDVIGLSRNALSLELGVQGALYSGQTLAVAYRTGIGFSDRQRDNSVMVRFSHRY</sequence>
<dbReference type="PROSITE" id="PS51208">
    <property type="entry name" value="AUTOTRANSPORTER"/>
    <property type="match status" value="1"/>
</dbReference>
<dbReference type="Pfam" id="PF05345">
    <property type="entry name" value="He_PIG"/>
    <property type="match status" value="3"/>
</dbReference>
<dbReference type="PANTHER" id="PTHR37494">
    <property type="entry name" value="HEMAGGLUTININ"/>
    <property type="match status" value="1"/>
</dbReference>
<dbReference type="PATRIC" id="fig|1003200.3.peg.1231"/>
<dbReference type="SUPFAM" id="SSF49313">
    <property type="entry name" value="Cadherin-like"/>
    <property type="match status" value="3"/>
</dbReference>
<dbReference type="SMART" id="SM00869">
    <property type="entry name" value="Autotransporter"/>
    <property type="match status" value="1"/>
</dbReference>
<accession>F7SX01</accession>
<dbReference type="InterPro" id="IPR015919">
    <property type="entry name" value="Cadherin-like_sf"/>
</dbReference>
<dbReference type="EMBL" id="AFRQ01000031">
    <property type="protein sequence ID" value="EGP47338.1"/>
    <property type="molecule type" value="Genomic_DNA"/>
</dbReference>
<dbReference type="eggNOG" id="COG4625">
    <property type="taxonomic scope" value="Bacteria"/>
</dbReference>
<dbReference type="InterPro" id="IPR036709">
    <property type="entry name" value="Autotransporte_beta_dom_sf"/>
</dbReference>
<name>F7SX01_9BURK</name>
<dbReference type="SUPFAM" id="SSF103515">
    <property type="entry name" value="Autotransporter"/>
    <property type="match status" value="1"/>
</dbReference>
<dbReference type="HOGENOM" id="CLU_313283_0_0_4"/>
<organism evidence="2 3">
    <name type="scientific">Achromobacter insuavis AXX-A</name>
    <dbReference type="NCBI Taxonomy" id="1003200"/>
    <lineage>
        <taxon>Bacteria</taxon>
        <taxon>Pseudomonadati</taxon>
        <taxon>Pseudomonadota</taxon>
        <taxon>Betaproteobacteria</taxon>
        <taxon>Burkholderiales</taxon>
        <taxon>Alcaligenaceae</taxon>
        <taxon>Achromobacter</taxon>
    </lineage>
</organism>
<dbReference type="InterPro" id="IPR013783">
    <property type="entry name" value="Ig-like_fold"/>
</dbReference>
<protein>
    <submittedName>
        <fullName evidence="2">Outer membrane autotransporter</fullName>
    </submittedName>
</protein>
<evidence type="ECO:0000313" key="2">
    <source>
        <dbReference type="EMBL" id="EGP47338.1"/>
    </source>
</evidence>
<dbReference type="Gene3D" id="2.40.128.130">
    <property type="entry name" value="Autotransporter beta-domain"/>
    <property type="match status" value="1"/>
</dbReference>
<dbReference type="Proteomes" id="UP000004853">
    <property type="component" value="Unassembled WGS sequence"/>
</dbReference>
<dbReference type="GO" id="GO:0016020">
    <property type="term" value="C:membrane"/>
    <property type="evidence" value="ECO:0007669"/>
    <property type="project" value="InterPro"/>
</dbReference>
<comment type="caution">
    <text evidence="2">The sequence shown here is derived from an EMBL/GenBank/DDBJ whole genome shotgun (WGS) entry which is preliminary data.</text>
</comment>
<dbReference type="InterPro" id="IPR005546">
    <property type="entry name" value="Autotransporte_beta"/>
</dbReference>
<reference evidence="2 3" key="1">
    <citation type="submission" date="2011-06" db="EMBL/GenBank/DDBJ databases">
        <authorList>
            <person name="Bador J."/>
            <person name="Amoureux L."/>
            <person name="Neuwirth C."/>
        </authorList>
    </citation>
    <scope>NUCLEOTIDE SEQUENCE [LARGE SCALE GENOMIC DNA]</scope>
    <source>
        <strain evidence="2 3">AXX-A</strain>
    </source>
</reference>
<dbReference type="Gene3D" id="2.60.40.10">
    <property type="entry name" value="Immunoglobulins"/>
    <property type="match status" value="3"/>
</dbReference>
<dbReference type="GO" id="GO:0005509">
    <property type="term" value="F:calcium ion binding"/>
    <property type="evidence" value="ECO:0007669"/>
    <property type="project" value="InterPro"/>
</dbReference>
<dbReference type="Pfam" id="PF03797">
    <property type="entry name" value="Autotransporter"/>
    <property type="match status" value="1"/>
</dbReference>
<evidence type="ECO:0000313" key="3">
    <source>
        <dbReference type="Proteomes" id="UP000004853"/>
    </source>
</evidence>
<proteinExistence type="predicted"/>